<sequence length="175" mass="20112">MSLIYYIMVALFRWDLKWIFRLKAMWGITRLSLVIAMTLTLIIDGYYLYERANSIYLVSAQLDRQESCSRIIKEDPSYILDREAIKHDYDSFGAIKDLTDKLCRKARAARLSRAISEVLGAHKLPTDRGTISVRLPNGEVMEQIPENATKQQVKEIAIKAGLAKKTDFIGFYTEN</sequence>
<name>A0ABY7LCC4_9GAMM</name>
<reference evidence="2" key="1">
    <citation type="submission" date="2022-09" db="EMBL/GenBank/DDBJ databases">
        <authorList>
            <person name="Li Z.-J."/>
        </authorList>
    </citation>
    <scope>NUCLEOTIDE SEQUENCE</scope>
    <source>
        <strain evidence="2">TGB10</strain>
    </source>
</reference>
<keyword evidence="1" id="KW-0472">Membrane</keyword>
<evidence type="ECO:0000313" key="2">
    <source>
        <dbReference type="EMBL" id="WBA13856.1"/>
    </source>
</evidence>
<dbReference type="RefSeq" id="WP_269597226.1">
    <property type="nucleotide sequence ID" value="NZ_CP114584.1"/>
</dbReference>
<keyword evidence="1" id="KW-1133">Transmembrane helix</keyword>
<organism evidence="2 3">
    <name type="scientific">Salinivibrio proteolyticus</name>
    <dbReference type="NCBI Taxonomy" id="334715"/>
    <lineage>
        <taxon>Bacteria</taxon>
        <taxon>Pseudomonadati</taxon>
        <taxon>Pseudomonadota</taxon>
        <taxon>Gammaproteobacteria</taxon>
        <taxon>Vibrionales</taxon>
        <taxon>Vibrionaceae</taxon>
        <taxon>Salinivibrio</taxon>
    </lineage>
</organism>
<keyword evidence="3" id="KW-1185">Reference proteome</keyword>
<accession>A0ABY7LCC4</accession>
<feature type="transmembrane region" description="Helical" evidence="1">
    <location>
        <begin position="31"/>
        <end position="49"/>
    </location>
</feature>
<evidence type="ECO:0000313" key="3">
    <source>
        <dbReference type="Proteomes" id="UP001164676"/>
    </source>
</evidence>
<evidence type="ECO:0000256" key="1">
    <source>
        <dbReference type="SAM" id="Phobius"/>
    </source>
</evidence>
<gene>
    <name evidence="2" type="ORF">N7E60_08950</name>
</gene>
<dbReference type="Proteomes" id="UP001164676">
    <property type="component" value="Chromosome"/>
</dbReference>
<dbReference type="EMBL" id="CP114584">
    <property type="protein sequence ID" value="WBA13856.1"/>
    <property type="molecule type" value="Genomic_DNA"/>
</dbReference>
<protein>
    <submittedName>
        <fullName evidence="2">Uncharacterized protein</fullName>
    </submittedName>
</protein>
<keyword evidence="1" id="KW-0812">Transmembrane</keyword>
<proteinExistence type="predicted"/>